<evidence type="ECO:0000313" key="2">
    <source>
        <dbReference type="Proteomes" id="UP001190700"/>
    </source>
</evidence>
<dbReference type="EMBL" id="LGRX02031863">
    <property type="protein sequence ID" value="KAK3244430.1"/>
    <property type="molecule type" value="Genomic_DNA"/>
</dbReference>
<dbReference type="AlphaFoldDB" id="A0AAE0BYY7"/>
<name>A0AAE0BYY7_9CHLO</name>
<accession>A0AAE0BYY7</accession>
<keyword evidence="2" id="KW-1185">Reference proteome</keyword>
<gene>
    <name evidence="1" type="ORF">CYMTET_45953</name>
</gene>
<organism evidence="1 2">
    <name type="scientific">Cymbomonas tetramitiformis</name>
    <dbReference type="NCBI Taxonomy" id="36881"/>
    <lineage>
        <taxon>Eukaryota</taxon>
        <taxon>Viridiplantae</taxon>
        <taxon>Chlorophyta</taxon>
        <taxon>Pyramimonadophyceae</taxon>
        <taxon>Pyramimonadales</taxon>
        <taxon>Pyramimonadaceae</taxon>
        <taxon>Cymbomonas</taxon>
    </lineage>
</organism>
<proteinExistence type="predicted"/>
<dbReference type="Proteomes" id="UP001190700">
    <property type="component" value="Unassembled WGS sequence"/>
</dbReference>
<evidence type="ECO:0000313" key="1">
    <source>
        <dbReference type="EMBL" id="KAK3244430.1"/>
    </source>
</evidence>
<sequence length="93" mass="9768">RGETSSGTIAGLTAVAFHDSVHIGSTGWFRAKELSEGLSAGAMLTCVVAAMIPDAIKHGGYPSGFVLVIGFLTATCVKVLELRYHQQENEDSS</sequence>
<feature type="non-terminal residue" evidence="1">
    <location>
        <position position="1"/>
    </location>
</feature>
<comment type="caution">
    <text evidence="1">The sequence shown here is derived from an EMBL/GenBank/DDBJ whole genome shotgun (WGS) entry which is preliminary data.</text>
</comment>
<protein>
    <submittedName>
        <fullName evidence="1">Uncharacterized protein</fullName>
    </submittedName>
</protein>
<reference evidence="1 2" key="1">
    <citation type="journal article" date="2015" name="Genome Biol. Evol.">
        <title>Comparative Genomics of a Bacterivorous Green Alga Reveals Evolutionary Causalities and Consequences of Phago-Mixotrophic Mode of Nutrition.</title>
        <authorList>
            <person name="Burns J.A."/>
            <person name="Paasch A."/>
            <person name="Narechania A."/>
            <person name="Kim E."/>
        </authorList>
    </citation>
    <scope>NUCLEOTIDE SEQUENCE [LARGE SCALE GENOMIC DNA]</scope>
    <source>
        <strain evidence="1 2">PLY_AMNH</strain>
    </source>
</reference>